<proteinExistence type="predicted"/>
<reference evidence="2" key="1">
    <citation type="submission" date="2023-07" db="EMBL/GenBank/DDBJ databases">
        <authorList>
            <consortium name="AG Swart"/>
            <person name="Singh M."/>
            <person name="Singh A."/>
            <person name="Seah K."/>
            <person name="Emmerich C."/>
        </authorList>
    </citation>
    <scope>NUCLEOTIDE SEQUENCE</scope>
    <source>
        <strain evidence="2">DP1</strain>
    </source>
</reference>
<name>A0AAD1XNR7_EUPCR</name>
<feature type="chain" id="PRO_5041947664" evidence="1">
    <location>
        <begin position="22"/>
        <end position="312"/>
    </location>
</feature>
<protein>
    <submittedName>
        <fullName evidence="2">Uncharacterized protein</fullName>
    </submittedName>
</protein>
<keyword evidence="3" id="KW-1185">Reference proteome</keyword>
<sequence>MALSSQHFLFIILFVSTNVRGYGVLNEFIKDPNIEYDLLIRRAHRNFNVLIPVIDALRRVNLNFEDLNEFNFPFIQILYTSSFAFKKIFDCEKNNCLIPSVFLTVLFQEFRNLSVTVVTEMKYGLIVFLMKYAKKSFQIKQKIMNTYGAEAFESKSQCIRARVGEYYIPLFKGTDTSQCTEFDDIIISFFETINEGWTYHKDIIIKCLVVTLIFSLNVLLINRIMSEWRIYKSNKSTPQKLLSESINRSSKSLINLSNYSNSVQSQNPSDQSQESNCLCETLSAKPNCNMASNPSYQCGSSSSDSSISLSSK</sequence>
<dbReference type="EMBL" id="CAMPGE010017424">
    <property type="protein sequence ID" value="CAI2375909.1"/>
    <property type="molecule type" value="Genomic_DNA"/>
</dbReference>
<keyword evidence="1" id="KW-0732">Signal</keyword>
<accession>A0AAD1XNR7</accession>
<dbReference type="AlphaFoldDB" id="A0AAD1XNR7"/>
<evidence type="ECO:0000313" key="3">
    <source>
        <dbReference type="Proteomes" id="UP001295684"/>
    </source>
</evidence>
<evidence type="ECO:0000256" key="1">
    <source>
        <dbReference type="SAM" id="SignalP"/>
    </source>
</evidence>
<evidence type="ECO:0000313" key="2">
    <source>
        <dbReference type="EMBL" id="CAI2375909.1"/>
    </source>
</evidence>
<feature type="signal peptide" evidence="1">
    <location>
        <begin position="1"/>
        <end position="21"/>
    </location>
</feature>
<dbReference type="Proteomes" id="UP001295684">
    <property type="component" value="Unassembled WGS sequence"/>
</dbReference>
<comment type="caution">
    <text evidence="2">The sequence shown here is derived from an EMBL/GenBank/DDBJ whole genome shotgun (WGS) entry which is preliminary data.</text>
</comment>
<gene>
    <name evidence="2" type="ORF">ECRASSUSDP1_LOCUS17275</name>
</gene>
<organism evidence="2 3">
    <name type="scientific">Euplotes crassus</name>
    <dbReference type="NCBI Taxonomy" id="5936"/>
    <lineage>
        <taxon>Eukaryota</taxon>
        <taxon>Sar</taxon>
        <taxon>Alveolata</taxon>
        <taxon>Ciliophora</taxon>
        <taxon>Intramacronucleata</taxon>
        <taxon>Spirotrichea</taxon>
        <taxon>Hypotrichia</taxon>
        <taxon>Euplotida</taxon>
        <taxon>Euplotidae</taxon>
        <taxon>Moneuplotes</taxon>
    </lineage>
</organism>